<accession>A0A919AZI4</accession>
<feature type="transmembrane region" description="Helical" evidence="8">
    <location>
        <begin position="12"/>
        <end position="34"/>
    </location>
</feature>
<dbReference type="Pfam" id="PF00512">
    <property type="entry name" value="HisKA"/>
    <property type="match status" value="1"/>
</dbReference>
<dbReference type="InterPro" id="IPR003661">
    <property type="entry name" value="HisK_dim/P_dom"/>
</dbReference>
<dbReference type="Pfam" id="PF02518">
    <property type="entry name" value="HATPase_c"/>
    <property type="match status" value="1"/>
</dbReference>
<dbReference type="SMART" id="SM00387">
    <property type="entry name" value="HATPase_c"/>
    <property type="match status" value="1"/>
</dbReference>
<proteinExistence type="predicted"/>
<reference evidence="10" key="1">
    <citation type="journal article" date="2014" name="Int. J. Syst. Evol. Microbiol.">
        <title>Complete genome sequence of Corynebacterium casei LMG S-19264T (=DSM 44701T), isolated from a smear-ripened cheese.</title>
        <authorList>
            <consortium name="US DOE Joint Genome Institute (JGI-PGF)"/>
            <person name="Walter F."/>
            <person name="Albersmeier A."/>
            <person name="Kalinowski J."/>
            <person name="Ruckert C."/>
        </authorList>
    </citation>
    <scope>NUCLEOTIDE SEQUENCE</scope>
    <source>
        <strain evidence="10">KCTC 42590</strain>
    </source>
</reference>
<keyword evidence="4" id="KW-0808">Transferase</keyword>
<dbReference type="GO" id="GO:0009927">
    <property type="term" value="F:histidine phosphotransfer kinase activity"/>
    <property type="evidence" value="ECO:0007669"/>
    <property type="project" value="TreeGrafter"/>
</dbReference>
<dbReference type="Gene3D" id="1.10.287.130">
    <property type="match status" value="1"/>
</dbReference>
<evidence type="ECO:0000313" key="11">
    <source>
        <dbReference type="Proteomes" id="UP000630923"/>
    </source>
</evidence>
<evidence type="ECO:0000256" key="5">
    <source>
        <dbReference type="ARBA" id="ARBA00022777"/>
    </source>
</evidence>
<dbReference type="PANTHER" id="PTHR43047">
    <property type="entry name" value="TWO-COMPONENT HISTIDINE PROTEIN KINASE"/>
    <property type="match status" value="1"/>
</dbReference>
<comment type="caution">
    <text evidence="10">The sequence shown here is derived from an EMBL/GenBank/DDBJ whole genome shotgun (WGS) entry which is preliminary data.</text>
</comment>
<dbReference type="AlphaFoldDB" id="A0A919AZI4"/>
<dbReference type="Proteomes" id="UP000630923">
    <property type="component" value="Unassembled WGS sequence"/>
</dbReference>
<comment type="catalytic activity">
    <reaction evidence="1">
        <text>ATP + protein L-histidine = ADP + protein N-phospho-L-histidine.</text>
        <dbReference type="EC" id="2.7.13.3"/>
    </reaction>
</comment>
<evidence type="ECO:0000256" key="4">
    <source>
        <dbReference type="ARBA" id="ARBA00022679"/>
    </source>
</evidence>
<evidence type="ECO:0000256" key="6">
    <source>
        <dbReference type="ARBA" id="ARBA00023012"/>
    </source>
</evidence>
<keyword evidence="6" id="KW-0902">Two-component regulatory system</keyword>
<evidence type="ECO:0000256" key="2">
    <source>
        <dbReference type="ARBA" id="ARBA00012438"/>
    </source>
</evidence>
<keyword evidence="3" id="KW-0597">Phosphoprotein</keyword>
<dbReference type="InterPro" id="IPR036890">
    <property type="entry name" value="HATPase_C_sf"/>
</dbReference>
<dbReference type="PROSITE" id="PS50109">
    <property type="entry name" value="HIS_KIN"/>
    <property type="match status" value="1"/>
</dbReference>
<gene>
    <name evidence="10" type="ORF">GCM10017044_27680</name>
</gene>
<evidence type="ECO:0000256" key="1">
    <source>
        <dbReference type="ARBA" id="ARBA00000085"/>
    </source>
</evidence>
<keyword evidence="5" id="KW-0418">Kinase</keyword>
<dbReference type="GO" id="GO:0005886">
    <property type="term" value="C:plasma membrane"/>
    <property type="evidence" value="ECO:0007669"/>
    <property type="project" value="TreeGrafter"/>
</dbReference>
<evidence type="ECO:0000313" key="10">
    <source>
        <dbReference type="EMBL" id="GHF30759.1"/>
    </source>
</evidence>
<dbReference type="InterPro" id="IPR036097">
    <property type="entry name" value="HisK_dim/P_sf"/>
</dbReference>
<keyword evidence="8" id="KW-0472">Membrane</keyword>
<dbReference type="GO" id="GO:0000155">
    <property type="term" value="F:phosphorelay sensor kinase activity"/>
    <property type="evidence" value="ECO:0007669"/>
    <property type="project" value="InterPro"/>
</dbReference>
<evidence type="ECO:0000256" key="8">
    <source>
        <dbReference type="SAM" id="Phobius"/>
    </source>
</evidence>
<dbReference type="EMBL" id="BNCI01000002">
    <property type="protein sequence ID" value="GHF30759.1"/>
    <property type="molecule type" value="Genomic_DNA"/>
</dbReference>
<dbReference type="InterPro" id="IPR004358">
    <property type="entry name" value="Sig_transdc_His_kin-like_C"/>
</dbReference>
<dbReference type="Gene3D" id="3.30.565.10">
    <property type="entry name" value="Histidine kinase-like ATPase, C-terminal domain"/>
    <property type="match status" value="1"/>
</dbReference>
<dbReference type="SUPFAM" id="SSF47384">
    <property type="entry name" value="Homodimeric domain of signal transducing histidine kinase"/>
    <property type="match status" value="1"/>
</dbReference>
<keyword evidence="8" id="KW-0812">Transmembrane</keyword>
<feature type="coiled-coil region" evidence="7">
    <location>
        <begin position="331"/>
        <end position="361"/>
    </location>
</feature>
<dbReference type="FunFam" id="3.30.565.10:FF:000010">
    <property type="entry name" value="Sensor histidine kinase RcsC"/>
    <property type="match status" value="1"/>
</dbReference>
<keyword evidence="7" id="KW-0175">Coiled coil</keyword>
<dbReference type="SUPFAM" id="SSF55874">
    <property type="entry name" value="ATPase domain of HSP90 chaperone/DNA topoisomerase II/histidine kinase"/>
    <property type="match status" value="1"/>
</dbReference>
<dbReference type="SMART" id="SM00388">
    <property type="entry name" value="HisKA"/>
    <property type="match status" value="1"/>
</dbReference>
<feature type="domain" description="Histidine kinase" evidence="9">
    <location>
        <begin position="368"/>
        <end position="593"/>
    </location>
</feature>
<keyword evidence="8" id="KW-1133">Transmembrane helix</keyword>
<evidence type="ECO:0000256" key="3">
    <source>
        <dbReference type="ARBA" id="ARBA00022553"/>
    </source>
</evidence>
<dbReference type="EC" id="2.7.13.3" evidence="2"/>
<name>A0A919AZI4_9PROT</name>
<dbReference type="PRINTS" id="PR00344">
    <property type="entry name" value="BCTRLSENSOR"/>
</dbReference>
<organism evidence="10 11">
    <name type="scientific">Kordiimonas sediminis</name>
    <dbReference type="NCBI Taxonomy" id="1735581"/>
    <lineage>
        <taxon>Bacteria</taxon>
        <taxon>Pseudomonadati</taxon>
        <taxon>Pseudomonadota</taxon>
        <taxon>Alphaproteobacteria</taxon>
        <taxon>Kordiimonadales</taxon>
        <taxon>Kordiimonadaceae</taxon>
        <taxon>Kordiimonas</taxon>
    </lineage>
</organism>
<dbReference type="CDD" id="cd16922">
    <property type="entry name" value="HATPase_EvgS-ArcB-TorS-like"/>
    <property type="match status" value="1"/>
</dbReference>
<keyword evidence="11" id="KW-1185">Reference proteome</keyword>
<dbReference type="PANTHER" id="PTHR43047:SF72">
    <property type="entry name" value="OSMOSENSING HISTIDINE PROTEIN KINASE SLN1"/>
    <property type="match status" value="1"/>
</dbReference>
<evidence type="ECO:0000256" key="7">
    <source>
        <dbReference type="SAM" id="Coils"/>
    </source>
</evidence>
<dbReference type="InterPro" id="IPR005467">
    <property type="entry name" value="His_kinase_dom"/>
</dbReference>
<feature type="transmembrane region" description="Helical" evidence="8">
    <location>
        <begin position="288"/>
        <end position="307"/>
    </location>
</feature>
<protein>
    <recommendedName>
        <fullName evidence="2">histidine kinase</fullName>
        <ecNumber evidence="2">2.7.13.3</ecNumber>
    </recommendedName>
</protein>
<sequence length="606" mass="67545">MVGVFKLTKPKIRLLLQLSVVVVGGLIITVFASFQTYKNSDREARSDFTSAASLLFAGIESRLLNALSETNNIVALIKADRSLTQERFFQYVEANNSLNDQRLAIIVIAQGDGMPETEEGLGSDPVRPIYTWAKTRDEATRLLNTPIRESLITGLKADFSQSGSDVTILPPDLLAFTGGERVLLYKTPIADLHGKSVVIYQFLSPQYFVNHVFNNPAWLAINTQIKVLSNGEVLTDRLGVIDGKATASFDAREDESFYTLTEAMDFTTTRWEFTFYSKEGFKPNLEPVFWVTLVCIIISSLIISLLWTSAGRARKVMEVVERRTSALTDAHLELEEHYKLLQHLNNDLEEARRSAESANKTKSEFLATISHELRTPLNAILGFSQIIIDQSLGDIGDERYVDYARDINVSGEHLLGLINDILDLAKLESGKISIASKPVDIRSVLDRVYTIFSLNEQVKNINLVMEFDDALPDLIMGDMLRLRQILINLVSNAVKFTKDGEVRMYMRSALNQSGRRFWYMGVEDTGIGIPEDQIDGLFDRFTQVDNTLTRSHGGVGLGLAICKELAVLMGGNISIESVEGKGTKIWVTLPLEEAADFGDDPNDILI</sequence>
<dbReference type="InterPro" id="IPR003594">
    <property type="entry name" value="HATPase_dom"/>
</dbReference>
<reference evidence="10" key="2">
    <citation type="submission" date="2020-09" db="EMBL/GenBank/DDBJ databases">
        <authorList>
            <person name="Sun Q."/>
            <person name="Kim S."/>
        </authorList>
    </citation>
    <scope>NUCLEOTIDE SEQUENCE</scope>
    <source>
        <strain evidence="10">KCTC 42590</strain>
    </source>
</reference>
<dbReference type="CDD" id="cd00082">
    <property type="entry name" value="HisKA"/>
    <property type="match status" value="1"/>
</dbReference>
<dbReference type="RefSeq" id="WP_191253950.1">
    <property type="nucleotide sequence ID" value="NZ_BNCI01000002.1"/>
</dbReference>
<evidence type="ECO:0000259" key="9">
    <source>
        <dbReference type="PROSITE" id="PS50109"/>
    </source>
</evidence>